<dbReference type="EMBL" id="SRLD01000054">
    <property type="protein sequence ID" value="TGE13438.1"/>
    <property type="molecule type" value="Genomic_DNA"/>
</dbReference>
<accession>A0A4Z0PFF0</accession>
<dbReference type="GO" id="GO:0003677">
    <property type="term" value="F:DNA binding"/>
    <property type="evidence" value="ECO:0007669"/>
    <property type="project" value="InterPro"/>
</dbReference>
<reference evidence="1 2" key="1">
    <citation type="submission" date="2019-04" db="EMBL/GenBank/DDBJ databases">
        <authorList>
            <person name="Feng G."/>
            <person name="Zhang J."/>
            <person name="Zhu H."/>
        </authorList>
    </citation>
    <scope>NUCLEOTIDE SEQUENCE [LARGE SCALE GENOMIC DNA]</scope>
    <source>
        <strain evidence="1 2">JCM 17223</strain>
    </source>
</reference>
<dbReference type="AlphaFoldDB" id="A0A4Z0PFF0"/>
<evidence type="ECO:0000313" key="1">
    <source>
        <dbReference type="EMBL" id="TGE13438.1"/>
    </source>
</evidence>
<dbReference type="SUPFAM" id="SSF53041">
    <property type="entry name" value="Resolvase-like"/>
    <property type="match status" value="1"/>
</dbReference>
<dbReference type="GO" id="GO:0000150">
    <property type="term" value="F:DNA strand exchange activity"/>
    <property type="evidence" value="ECO:0007669"/>
    <property type="project" value="InterPro"/>
</dbReference>
<protein>
    <submittedName>
        <fullName evidence="1">Recombinase family protein</fullName>
    </submittedName>
</protein>
<gene>
    <name evidence="1" type="ORF">E5J99_19210</name>
</gene>
<evidence type="ECO:0000313" key="2">
    <source>
        <dbReference type="Proteomes" id="UP000297739"/>
    </source>
</evidence>
<dbReference type="InterPro" id="IPR036162">
    <property type="entry name" value="Resolvase-like_N_sf"/>
</dbReference>
<keyword evidence="2" id="KW-1185">Reference proteome</keyword>
<name>A0A4Z0PFF0_9BACT</name>
<proteinExistence type="predicted"/>
<dbReference type="Gene3D" id="3.40.50.1390">
    <property type="entry name" value="Resolvase, N-terminal catalytic domain"/>
    <property type="match status" value="1"/>
</dbReference>
<dbReference type="Proteomes" id="UP000297739">
    <property type="component" value="Unassembled WGS sequence"/>
</dbReference>
<sequence>MFADAHKRKFDFVFFWSLDRFSREGALATLTYLNQLESCGVSYKSYTE</sequence>
<dbReference type="OrthoDB" id="942413at2"/>
<comment type="caution">
    <text evidence="1">The sequence shown here is derived from an EMBL/GenBank/DDBJ whole genome shotgun (WGS) entry which is preliminary data.</text>
</comment>
<organism evidence="1 2">
    <name type="scientific">Hymenobacter elongatus</name>
    <dbReference type="NCBI Taxonomy" id="877208"/>
    <lineage>
        <taxon>Bacteria</taxon>
        <taxon>Pseudomonadati</taxon>
        <taxon>Bacteroidota</taxon>
        <taxon>Cytophagia</taxon>
        <taxon>Cytophagales</taxon>
        <taxon>Hymenobacteraceae</taxon>
        <taxon>Hymenobacter</taxon>
    </lineage>
</organism>
<dbReference type="RefSeq" id="WP_135499437.1">
    <property type="nucleotide sequence ID" value="NZ_SRLD01000054.1"/>
</dbReference>